<dbReference type="InParanoid" id="E9DRD4"/>
<keyword evidence="3" id="KW-1185">Reference proteome</keyword>
<evidence type="ECO:0000313" key="3">
    <source>
        <dbReference type="Proteomes" id="UP000002499"/>
    </source>
</evidence>
<evidence type="ECO:0000313" key="2">
    <source>
        <dbReference type="EMBL" id="EFY93812.1"/>
    </source>
</evidence>
<dbReference type="Pfam" id="PF01636">
    <property type="entry name" value="APH"/>
    <property type="match status" value="1"/>
</dbReference>
<dbReference type="PANTHER" id="PTHR21310">
    <property type="entry name" value="AMINOGLYCOSIDE PHOSPHOTRANSFERASE-RELATED-RELATED"/>
    <property type="match status" value="1"/>
</dbReference>
<name>E9DRD4_METAQ</name>
<dbReference type="OMA" id="YWPQGLD"/>
<dbReference type="Proteomes" id="UP000002499">
    <property type="component" value="Unassembled WGS sequence"/>
</dbReference>
<dbReference type="SUPFAM" id="SSF56112">
    <property type="entry name" value="Protein kinase-like (PK-like)"/>
    <property type="match status" value="1"/>
</dbReference>
<dbReference type="EMBL" id="GL698470">
    <property type="protein sequence ID" value="EFY93812.1"/>
    <property type="molecule type" value="Genomic_DNA"/>
</dbReference>
<keyword evidence="2" id="KW-0808">Transferase</keyword>
<dbReference type="InterPro" id="IPR051678">
    <property type="entry name" value="AGP_Transferase"/>
</dbReference>
<dbReference type="InterPro" id="IPR011009">
    <property type="entry name" value="Kinase-like_dom_sf"/>
</dbReference>
<protein>
    <submittedName>
        <fullName evidence="2">Phosphotransferase family protein</fullName>
    </submittedName>
</protein>
<dbReference type="eggNOG" id="ENOG502SKQE">
    <property type="taxonomic scope" value="Eukaryota"/>
</dbReference>
<accession>E9DRD4</accession>
<dbReference type="HOGENOM" id="CLU_028906_4_1_1"/>
<dbReference type="InterPro" id="IPR002575">
    <property type="entry name" value="Aminoglycoside_PTrfase"/>
</dbReference>
<dbReference type="GO" id="GO:0016740">
    <property type="term" value="F:transferase activity"/>
    <property type="evidence" value="ECO:0007669"/>
    <property type="project" value="UniProtKB-KW"/>
</dbReference>
<dbReference type="GeneID" id="19244614"/>
<dbReference type="KEGG" id="maw:19244614"/>
<gene>
    <name evidence="2" type="ORF">MAC_00303</name>
</gene>
<feature type="domain" description="Aminoglycoside phosphotransferase" evidence="1">
    <location>
        <begin position="65"/>
        <end position="319"/>
    </location>
</feature>
<dbReference type="AlphaFoldDB" id="E9DRD4"/>
<dbReference type="PANTHER" id="PTHR21310:SF37">
    <property type="entry name" value="AMINOGLYCOSIDE PHOSPHOTRANSFERASE DOMAIN-CONTAINING PROTEIN"/>
    <property type="match status" value="1"/>
</dbReference>
<dbReference type="FunCoup" id="E9DRD4">
    <property type="interactions" value="19"/>
</dbReference>
<reference evidence="2 3" key="1">
    <citation type="journal article" date="2011" name="PLoS Genet.">
        <title>Genome sequencing and comparative transcriptomics of the model entomopathogenic fungi Metarhizium anisopliae and M. acridum.</title>
        <authorList>
            <person name="Gao Q."/>
            <person name="Jin K."/>
            <person name="Ying S.H."/>
            <person name="Zhang Y."/>
            <person name="Xiao G."/>
            <person name="Shang Y."/>
            <person name="Duan Z."/>
            <person name="Hu X."/>
            <person name="Xie X.Q."/>
            <person name="Zhou G."/>
            <person name="Peng G."/>
            <person name="Luo Z."/>
            <person name="Huang W."/>
            <person name="Wang B."/>
            <person name="Fang W."/>
            <person name="Wang S."/>
            <person name="Zhong Y."/>
            <person name="Ma L.J."/>
            <person name="St Leger R.J."/>
            <person name="Zhao G.P."/>
            <person name="Pei Y."/>
            <person name="Feng M.G."/>
            <person name="Xia Y."/>
            <person name="Wang C."/>
        </authorList>
    </citation>
    <scope>NUCLEOTIDE SEQUENCE [LARGE SCALE GENOMIC DNA]</scope>
    <source>
        <strain evidence="2 3">CQMa 102</strain>
    </source>
</reference>
<proteinExistence type="predicted"/>
<evidence type="ECO:0000259" key="1">
    <source>
        <dbReference type="Pfam" id="PF01636"/>
    </source>
</evidence>
<organism evidence="3">
    <name type="scientific">Metarhizium acridum (strain CQMa 102)</name>
    <dbReference type="NCBI Taxonomy" id="655827"/>
    <lineage>
        <taxon>Eukaryota</taxon>
        <taxon>Fungi</taxon>
        <taxon>Dikarya</taxon>
        <taxon>Ascomycota</taxon>
        <taxon>Pezizomycotina</taxon>
        <taxon>Sordariomycetes</taxon>
        <taxon>Hypocreomycetidae</taxon>
        <taxon>Hypocreales</taxon>
        <taxon>Clavicipitaceae</taxon>
        <taxon>Metarhizium</taxon>
    </lineage>
</organism>
<dbReference type="Gene3D" id="3.30.200.20">
    <property type="entry name" value="Phosphorylase Kinase, domain 1"/>
    <property type="match status" value="1"/>
</dbReference>
<dbReference type="OrthoDB" id="5412996at2759"/>
<sequence length="479" mass="55396">MAMRGDDVAWEESDRVERVWRHSLFEEATMRAIGQFIAKHRQGVPTELCEPRAGGFNALFRMKFLDGGSAVIRFTKPGSTMFPKEKIKNEVATMRFIQYHATIPVPFVHHWGTQDESPLNIGPFIIMEYVNHEMDMVDALNTPSLSCDDRPILNPNVDEATLKMLYNQVAKILLQLSALEFPLIGALGETEKWSWEVTRRPLSLPMNELVRVGTLPRDKLPDTTFSSTSEYLQSLATLHVHHLAHQRNDAVDSVADCQRKYVARHLFQKLANERRLLSSEYDEGPFKLWCDDLRPSNILLDANLNIVGVIDWEFSYAAPNEFTFAPPWWLLLEQPEYWKEGLDDWIEKYEHRLKVFLKAMVDCEDAAIASGKLQEHQRLSCKMRESWATGDFWTVYAARKNFAFDCVYWKKLDPRFFGPDERDTTPPEDTWMNRFGLLDEQTRVAMGSFVDKKMAETETRELAWDPDEYTLKKQAAVTG</sequence>